<dbReference type="Pfam" id="PF05000">
    <property type="entry name" value="RNA_pol_Rpb1_4"/>
    <property type="match status" value="1"/>
</dbReference>
<dbReference type="Pfam" id="PF00623">
    <property type="entry name" value="RNA_pol_Rpb1_2"/>
    <property type="match status" value="1"/>
</dbReference>
<dbReference type="GO" id="GO:0003899">
    <property type="term" value="F:DNA-directed RNA polymerase activity"/>
    <property type="evidence" value="ECO:0007669"/>
    <property type="project" value="UniProtKB-EC"/>
</dbReference>
<gene>
    <name evidence="17" type="ORF">CCACVL1_22472</name>
</gene>
<feature type="compositionally biased region" description="Basic residues" evidence="13">
    <location>
        <begin position="1817"/>
        <end position="1826"/>
    </location>
</feature>
<dbReference type="Pfam" id="PF04997">
    <property type="entry name" value="RNA_pol_Rpb1_1"/>
    <property type="match status" value="1"/>
</dbReference>
<keyword evidence="18" id="KW-1185">Reference proteome</keyword>
<comment type="function">
    <text evidence="12">DNA-dependent RNA polymerase catalyzes the transcription of DNA into RNA using the four ribonucleoside triphosphates as substrates.</text>
</comment>
<evidence type="ECO:0000256" key="6">
    <source>
        <dbReference type="ARBA" id="ARBA00022723"/>
    </source>
</evidence>
<dbReference type="Pfam" id="PF04983">
    <property type="entry name" value="RNA_pol_Rpb1_3"/>
    <property type="match status" value="1"/>
</dbReference>
<feature type="compositionally biased region" description="Basic and acidic residues" evidence="13">
    <location>
        <begin position="1802"/>
        <end position="1816"/>
    </location>
</feature>
<evidence type="ECO:0000256" key="3">
    <source>
        <dbReference type="ARBA" id="ARBA00022478"/>
    </source>
</evidence>
<evidence type="ECO:0000256" key="13">
    <source>
        <dbReference type="SAM" id="MobiDB-lite"/>
    </source>
</evidence>
<evidence type="ECO:0000256" key="10">
    <source>
        <dbReference type="ARBA" id="ARBA00023242"/>
    </source>
</evidence>
<dbReference type="GO" id="GO:0005736">
    <property type="term" value="C:RNA polymerase I complex"/>
    <property type="evidence" value="ECO:0007669"/>
    <property type="project" value="UniProtKB-ARBA"/>
</dbReference>
<dbReference type="SMART" id="SM00563">
    <property type="entry name" value="PlsC"/>
    <property type="match status" value="1"/>
</dbReference>
<dbReference type="PANTHER" id="PTHR19376:SF11">
    <property type="entry name" value="DNA-DIRECTED RNA POLYMERASE I SUBUNIT RPA1"/>
    <property type="match status" value="1"/>
</dbReference>
<comment type="catalytic activity">
    <reaction evidence="11 12">
        <text>RNA(n) + a ribonucleoside 5'-triphosphate = RNA(n+1) + diphosphate</text>
        <dbReference type="Rhea" id="RHEA:21248"/>
        <dbReference type="Rhea" id="RHEA-COMP:14527"/>
        <dbReference type="Rhea" id="RHEA-COMP:17342"/>
        <dbReference type="ChEBI" id="CHEBI:33019"/>
        <dbReference type="ChEBI" id="CHEBI:61557"/>
        <dbReference type="ChEBI" id="CHEBI:140395"/>
        <dbReference type="EC" id="2.7.7.6"/>
    </reaction>
</comment>
<keyword evidence="14" id="KW-0812">Transmembrane</keyword>
<dbReference type="InterPro" id="IPR000722">
    <property type="entry name" value="RNA_pol_asu"/>
</dbReference>
<name>A0A1R3GYF3_COCAP</name>
<comment type="similarity">
    <text evidence="2 12">Belongs to the RNA polymerase beta' chain family.</text>
</comment>
<evidence type="ECO:0000259" key="16">
    <source>
        <dbReference type="SMART" id="SM00663"/>
    </source>
</evidence>
<dbReference type="OMA" id="NREDYQQ"/>
<dbReference type="SUPFAM" id="SSF64484">
    <property type="entry name" value="beta and beta-prime subunits of DNA dependent RNA-polymerase"/>
    <property type="match status" value="1"/>
</dbReference>
<dbReference type="FunFam" id="1.10.274.100:FF:000015">
    <property type="entry name" value="DNA-directed RNA polymerase subunit"/>
    <property type="match status" value="1"/>
</dbReference>
<dbReference type="Gene3D" id="3.30.1490.180">
    <property type="entry name" value="RNA polymerase ii"/>
    <property type="match status" value="1"/>
</dbReference>
<dbReference type="UniPathway" id="UPA00557">
    <property type="reaction ID" value="UER00613"/>
</dbReference>
<keyword evidence="4 12" id="KW-0808">Transferase</keyword>
<dbReference type="CDD" id="cd02735">
    <property type="entry name" value="RNAP_I_Rpa1_C"/>
    <property type="match status" value="1"/>
</dbReference>
<dbReference type="GO" id="GO:0046872">
    <property type="term" value="F:metal ion binding"/>
    <property type="evidence" value="ECO:0007669"/>
    <property type="project" value="UniProtKB-KW"/>
</dbReference>
<dbReference type="PANTHER" id="PTHR19376">
    <property type="entry name" value="DNA-DIRECTED RNA POLYMERASE"/>
    <property type="match status" value="1"/>
</dbReference>
<organism evidence="17 18">
    <name type="scientific">Corchorus capsularis</name>
    <name type="common">Jute</name>
    <dbReference type="NCBI Taxonomy" id="210143"/>
    <lineage>
        <taxon>Eukaryota</taxon>
        <taxon>Viridiplantae</taxon>
        <taxon>Streptophyta</taxon>
        <taxon>Embryophyta</taxon>
        <taxon>Tracheophyta</taxon>
        <taxon>Spermatophyta</taxon>
        <taxon>Magnoliopsida</taxon>
        <taxon>eudicotyledons</taxon>
        <taxon>Gunneridae</taxon>
        <taxon>Pentapetalae</taxon>
        <taxon>rosids</taxon>
        <taxon>malvids</taxon>
        <taxon>Malvales</taxon>
        <taxon>Malvaceae</taxon>
        <taxon>Grewioideae</taxon>
        <taxon>Apeibeae</taxon>
        <taxon>Corchorus</taxon>
    </lineage>
</organism>
<comment type="subcellular location">
    <subcellularLocation>
        <location evidence="1">Nucleus</location>
    </subcellularLocation>
</comment>
<keyword evidence="14" id="KW-1133">Transmembrane helix</keyword>
<feature type="domain" description="RNA polymerase N-terminal" evidence="16">
    <location>
        <begin position="715"/>
        <end position="1032"/>
    </location>
</feature>
<dbReference type="InterPro" id="IPR007081">
    <property type="entry name" value="RNA_pol_Rpb1_5"/>
</dbReference>
<keyword evidence="5 12" id="KW-0548">Nucleotidyltransferase</keyword>
<keyword evidence="7" id="KW-0862">Zinc</keyword>
<dbReference type="InterPro" id="IPR038120">
    <property type="entry name" value="Rpb1_funnel_sf"/>
</dbReference>
<dbReference type="EMBL" id="AWWV01013016">
    <property type="protein sequence ID" value="OMO63119.1"/>
    <property type="molecule type" value="Genomic_DNA"/>
</dbReference>
<dbReference type="InterPro" id="IPR032098">
    <property type="entry name" value="Acyltransf_C"/>
</dbReference>
<feature type="region of interest" description="Disordered" evidence="13">
    <location>
        <begin position="629"/>
        <end position="654"/>
    </location>
</feature>
<dbReference type="CDD" id="cd07990">
    <property type="entry name" value="LPLAT_LCLAT1-like"/>
    <property type="match status" value="1"/>
</dbReference>
<feature type="compositionally biased region" description="Basic and acidic residues" evidence="13">
    <location>
        <begin position="1781"/>
        <end position="1795"/>
    </location>
</feature>
<accession>A0A1R3GYF3</accession>
<dbReference type="SUPFAM" id="SSF69593">
    <property type="entry name" value="Glycerol-3-phosphate (1)-acyltransferase"/>
    <property type="match status" value="1"/>
</dbReference>
<feature type="compositionally biased region" description="Acidic residues" evidence="13">
    <location>
        <begin position="1767"/>
        <end position="1777"/>
    </location>
</feature>
<evidence type="ECO:0000256" key="1">
    <source>
        <dbReference type="ARBA" id="ARBA00004123"/>
    </source>
</evidence>
<keyword evidence="8" id="KW-0460">Magnesium</keyword>
<dbReference type="Gene3D" id="1.10.150.390">
    <property type="match status" value="1"/>
</dbReference>
<dbReference type="Gene3D" id="2.40.40.20">
    <property type="match status" value="1"/>
</dbReference>
<dbReference type="Pfam" id="PF04998">
    <property type="entry name" value="RNA_pol_Rpb1_5"/>
    <property type="match status" value="1"/>
</dbReference>
<dbReference type="EC" id="2.7.7.6" evidence="12"/>
<dbReference type="InterPro" id="IPR015699">
    <property type="entry name" value="DNA-dir_RNA_pol1_lsu_N"/>
</dbReference>
<reference evidence="17 18" key="1">
    <citation type="submission" date="2013-09" db="EMBL/GenBank/DDBJ databases">
        <title>Corchorus capsularis genome sequencing.</title>
        <authorList>
            <person name="Alam M."/>
            <person name="Haque M.S."/>
            <person name="Islam M.S."/>
            <person name="Emdad E.M."/>
            <person name="Islam M.M."/>
            <person name="Ahmed B."/>
            <person name="Halim A."/>
            <person name="Hossen Q.M.M."/>
            <person name="Hossain M.Z."/>
            <person name="Ahmed R."/>
            <person name="Khan M.M."/>
            <person name="Islam R."/>
            <person name="Rashid M.M."/>
            <person name="Khan S.A."/>
            <person name="Rahman M.S."/>
            <person name="Alam M."/>
        </authorList>
    </citation>
    <scope>NUCLEOTIDE SEQUENCE [LARGE SCALE GENOMIC DNA]</scope>
    <source>
        <strain evidence="18">cv. CVL-1</strain>
        <tissue evidence="17">Whole seedling</tissue>
    </source>
</reference>
<evidence type="ECO:0000256" key="4">
    <source>
        <dbReference type="ARBA" id="ARBA00022679"/>
    </source>
</evidence>
<dbReference type="Gene3D" id="1.10.274.100">
    <property type="entry name" value="RNA polymerase Rpb1, domain 3"/>
    <property type="match status" value="1"/>
</dbReference>
<dbReference type="SMART" id="SM00663">
    <property type="entry name" value="RPOLA_N"/>
    <property type="match status" value="1"/>
</dbReference>
<evidence type="ECO:0000256" key="8">
    <source>
        <dbReference type="ARBA" id="ARBA00022842"/>
    </source>
</evidence>
<feature type="domain" description="Phospholipid/glycerol acyltransferase" evidence="15">
    <location>
        <begin position="86"/>
        <end position="208"/>
    </location>
</feature>
<feature type="region of interest" description="Disordered" evidence="13">
    <location>
        <begin position="1767"/>
        <end position="1826"/>
    </location>
</feature>
<dbReference type="InterPro" id="IPR006592">
    <property type="entry name" value="RNA_pol_N"/>
</dbReference>
<dbReference type="Gene3D" id="6.20.50.80">
    <property type="match status" value="1"/>
</dbReference>
<dbReference type="STRING" id="210143.A0A1R3GYF3"/>
<protein>
    <recommendedName>
        <fullName evidence="12">DNA-directed RNA polymerase subunit</fullName>
        <ecNumber evidence="12">2.7.7.6</ecNumber>
    </recommendedName>
</protein>
<dbReference type="CDD" id="cd01435">
    <property type="entry name" value="RNAP_I_RPA1_N"/>
    <property type="match status" value="1"/>
</dbReference>
<dbReference type="Gene3D" id="3.30.70.2850">
    <property type="match status" value="1"/>
</dbReference>
<dbReference type="GO" id="GO:0003677">
    <property type="term" value="F:DNA binding"/>
    <property type="evidence" value="ECO:0007669"/>
    <property type="project" value="InterPro"/>
</dbReference>
<dbReference type="GO" id="GO:0006351">
    <property type="term" value="P:DNA-templated transcription"/>
    <property type="evidence" value="ECO:0007669"/>
    <property type="project" value="InterPro"/>
</dbReference>
<evidence type="ECO:0000256" key="9">
    <source>
        <dbReference type="ARBA" id="ARBA00023163"/>
    </source>
</evidence>
<proteinExistence type="inferred from homology"/>
<keyword evidence="10" id="KW-0539">Nucleus</keyword>
<evidence type="ECO:0000313" key="18">
    <source>
        <dbReference type="Proteomes" id="UP000188268"/>
    </source>
</evidence>
<dbReference type="GO" id="GO:0016024">
    <property type="term" value="P:CDP-diacylglycerol biosynthetic process"/>
    <property type="evidence" value="ECO:0007669"/>
    <property type="project" value="UniProtKB-UniPathway"/>
</dbReference>
<dbReference type="InterPro" id="IPR042102">
    <property type="entry name" value="RNA_pol_Rpb1_3_sf"/>
</dbReference>
<dbReference type="Gene3D" id="6.10.250.2940">
    <property type="match status" value="1"/>
</dbReference>
<dbReference type="Gene3D" id="1.10.132.30">
    <property type="match status" value="1"/>
</dbReference>
<evidence type="ECO:0000259" key="15">
    <source>
        <dbReference type="SMART" id="SM00563"/>
    </source>
</evidence>
<dbReference type="GO" id="GO:0016746">
    <property type="term" value="F:acyltransferase activity"/>
    <property type="evidence" value="ECO:0007669"/>
    <property type="project" value="InterPro"/>
</dbReference>
<evidence type="ECO:0000256" key="5">
    <source>
        <dbReference type="ARBA" id="ARBA00022695"/>
    </source>
</evidence>
<feature type="region of interest" description="Disordered" evidence="13">
    <location>
        <begin position="1696"/>
        <end position="1737"/>
    </location>
</feature>
<dbReference type="Gene3D" id="4.10.860.120">
    <property type="entry name" value="RNA polymerase II, clamp domain"/>
    <property type="match status" value="1"/>
</dbReference>
<evidence type="ECO:0000256" key="14">
    <source>
        <dbReference type="SAM" id="Phobius"/>
    </source>
</evidence>
<dbReference type="InterPro" id="IPR007080">
    <property type="entry name" value="RNA_pol_Rpb1_1"/>
</dbReference>
<feature type="region of interest" description="Disordered" evidence="13">
    <location>
        <begin position="1122"/>
        <end position="1154"/>
    </location>
</feature>
<sequence length="2056" mass="231243">MAIAAAAVIVPLGLLFFISGLVVNLIQAVCFVLIRPVSKSTYRKINRVVAELLWLELVWLVDWWAGVKIKVFIDNESFKLMGKEHALVVANHRSDIDWLVGWVLAQRSGCLGSTLAVMKKSSKFLPVIGWSMWFSEYLFLERSWAKDENTLKAGLQRLKDFPRPFWLALFVEGTRFTQAKLLAAQEYATSQGLPIPRNVLIPRTKGFVSAVSHMRSFVPAIYDMTVAIPKSSPSPTMLRLFKGQSSVVHVHIKRRLMKDLPEADEAVAQWCKDMFVEKDKLLDKHIAEDTFSDQPLQNIGRPIKSLLVFTSWACLVVYGALKFLQWRSVRLLPRLHQVSPRMTVILQRQEETNSNRSSELPFKISIQQEPYPQRYIHKPKGATDSVEAIWFNFMTTEEVRKHSVLKVTNANLLDLMERPMPGGLYDPALGPLEDRVPCKSCGALKLHCPGHCGHIDLVSPIYNPLLFNFLNMLLQRTCFFCYHFRAERTEVERCVSKLKLIGKGDIVGAKMLDSDSTDASSYPEYGEGSQELGSTVHDSETINPKEWTSLQLREAISVLNNFLKQKYKKCKNCDAKNPTIEKPIFGWLYTRGMSGAQMRENVIRGCTMVDTFSGEAGSGLEDANDAVVSSGSVDTDEMDTTETGSAAAEHSGPKARKKKAQIPLEFMKQKNLFSGPLLPSEVKKITKLLWENEVELCSLITDIQQQGFGRKEGYSMLFLETILVPPIKFRAPTKGGDSVMEHPQTVLLNKVLQANISLGNAYTNELKSSKVVVRLWMDLQQSVNLLFDNKNATGRRDQSSGICQLLEKKEGMFRQKMMGKRVNFACRSVISPDPYLAVNEIGIPPNFALTLTYPERVTPWNTAKLREAIVNGPQIHPGATHYIDKLSTQKLPPDRKARITFARKLPSSRGAITQPGNNFDYEFEGKTVLRHLRDGDVVLVNRQPTLHKPSIMAHIVRVLPKEKTIRMHYANCSTYNADFDGDEINVHFPQDEISRAEAYNIVNANNQYVRPSNGEPLRALIQDNIVSSVLLTKRDTFLSTDEFNQLLYSSGVSSLSQCSFSSKPGQKVSISSSEEGMLSTHPAILKPVPLWTGKQVITAVLNHITRNCPPFTMEKTGKIPHDFFRNRSTENKPKKTKNSKKKAPDEEKMEREPDEEKILIHKNDFLRGVIDKAQFADYGLVHTVQELYGSNAAGILLSVFSRLFTVFLQMHGFTCGVDDLLIMKGKDIERKKQLEDCEKKVTEAHYELFGVEVDTEKAPTELQLKIERNIRRDGENALTALDRKMISVLNENSSRGVLAGLLSEGLVKSMGKNCIAIMTTSGAKGSKVNFQQISSYLGQQELEGKRVPRMVSGKTLPCFHPWDWAARAGGFISDRFLSGLRPQEYYFHCMAGREGLVDTAVKTSRSGYLQRCLIKNLECLKISYDHTVRDADGSIVQFNYGEDGIDVHQISFIAKFEALALNQDMMSEKFGSQLEEPDSHIKLPKGLKQEAVDFIKKLGGKQQQKIKQKDFLKLLNRKFLSSLAQPGEPVGVLAAQSVGEPSTQMTLNTFHLAGRGEMNVTLGIPRLQEIVMTASADIRTPVMTCPLRKGKTKEEAFCLADKMKRITVADILESMKVSVTPFAVHNGDICSIYKLKMRLGKPGQYFRNSDITVEDCEHILKFVFLRDLEDAIHNHLVLLSRISGIKNFIADSRKSANEAEEDIPENRSHGNENDDDDDDDHEEAGEDLGLDAQKRKLQTIDEVDYEDGSEEENGGASSAGFLSEIDMSEDEDEDENENGTIEDKVIGSDHGKDEISLNSPNIEKRSKSREDETKSEPKRKKKRAKFARKETDRAIFDDVRGLHFEVHFKLIDEPRILLAQIAEKTAKKVYIQSFGKIDQCRVTDCSENQVFYYGENPKERKKIEKKNEIPALHTTGVDFGALWQMDDSLDVRYLYSNSIHAMLNTYGVEAARETIIREISHVFSSYSIAVNIRHLTLIADFMTQSGRYRPMSRLGGIADSISPLSKMSFEIASKFIVEAAKHGLVDNMEAPSARICLGLPVKMGTGSFDLLHKVDI</sequence>
<dbReference type="FunFam" id="2.40.40.20:FF:000019">
    <property type="entry name" value="DNA-directed RNA polymerase II subunit RPB1"/>
    <property type="match status" value="1"/>
</dbReference>
<feature type="compositionally biased region" description="Basic and acidic residues" evidence="13">
    <location>
        <begin position="1122"/>
        <end position="1133"/>
    </location>
</feature>
<dbReference type="Pfam" id="PF01553">
    <property type="entry name" value="Acyltransferase"/>
    <property type="match status" value="1"/>
</dbReference>
<evidence type="ECO:0000313" key="17">
    <source>
        <dbReference type="EMBL" id="OMO63119.1"/>
    </source>
</evidence>
<dbReference type="Gramene" id="OMO63119">
    <property type="protein sequence ID" value="OMO63119"/>
    <property type="gene ID" value="CCACVL1_22472"/>
</dbReference>
<evidence type="ECO:0000256" key="11">
    <source>
        <dbReference type="ARBA" id="ARBA00048552"/>
    </source>
</evidence>
<evidence type="ECO:0000256" key="2">
    <source>
        <dbReference type="ARBA" id="ARBA00006460"/>
    </source>
</evidence>
<dbReference type="InterPro" id="IPR007066">
    <property type="entry name" value="RNA_pol_Rpb1_3"/>
</dbReference>
<comment type="caution">
    <text evidence="17">The sequence shown here is derived from an EMBL/GenBank/DDBJ whole genome shotgun (WGS) entry which is preliminary data.</text>
</comment>
<dbReference type="InterPro" id="IPR002123">
    <property type="entry name" value="Plipid/glycerol_acylTrfase"/>
</dbReference>
<keyword evidence="6" id="KW-0479">Metal-binding</keyword>
<keyword evidence="9 12" id="KW-0804">Transcription</keyword>
<keyword evidence="14" id="KW-0472">Membrane</keyword>
<feature type="transmembrane region" description="Helical" evidence="14">
    <location>
        <begin position="6"/>
        <end position="34"/>
    </location>
</feature>
<dbReference type="Pfam" id="PF16076">
    <property type="entry name" value="Acyltransf_C"/>
    <property type="match status" value="1"/>
</dbReference>
<feature type="compositionally biased region" description="Basic and acidic residues" evidence="13">
    <location>
        <begin position="1142"/>
        <end position="1154"/>
    </location>
</feature>
<evidence type="ECO:0000256" key="7">
    <source>
        <dbReference type="ARBA" id="ARBA00022833"/>
    </source>
</evidence>
<keyword evidence="3 12" id="KW-0240">DNA-directed RNA polymerase</keyword>
<dbReference type="InterPro" id="IPR045867">
    <property type="entry name" value="DNA-dir_RpoC_beta_prime"/>
</dbReference>
<evidence type="ECO:0000256" key="12">
    <source>
        <dbReference type="RuleBase" id="RU004279"/>
    </source>
</evidence>
<dbReference type="InterPro" id="IPR047107">
    <property type="entry name" value="DNA-dir_RNA_pol1_lsu_C"/>
</dbReference>
<dbReference type="InterPro" id="IPR007083">
    <property type="entry name" value="RNA_pol_Rpb1_4"/>
</dbReference>
<dbReference type="InterPro" id="IPR044893">
    <property type="entry name" value="RNA_pol_Rpb1_clamp_domain"/>
</dbReference>
<dbReference type="Proteomes" id="UP000188268">
    <property type="component" value="Unassembled WGS sequence"/>
</dbReference>
<dbReference type="OrthoDB" id="270392at2759"/>
<feature type="compositionally biased region" description="Acidic residues" evidence="13">
    <location>
        <begin position="1713"/>
        <end position="1729"/>
    </location>
</feature>